<evidence type="ECO:0000256" key="1">
    <source>
        <dbReference type="ARBA" id="ARBA00012513"/>
    </source>
</evidence>
<protein>
    <recommendedName>
        <fullName evidence="1">non-specific serine/threonine protein kinase</fullName>
        <ecNumber evidence="1">2.7.11.1</ecNumber>
    </recommendedName>
</protein>
<dbReference type="STRING" id="857967.G0QNF7"/>
<dbReference type="RefSeq" id="XP_004037232.1">
    <property type="nucleotide sequence ID" value="XM_004037184.1"/>
</dbReference>
<comment type="catalytic activity">
    <reaction evidence="8">
        <text>L-seryl-[protein] + ATP = O-phospho-L-seryl-[protein] + ADP + H(+)</text>
        <dbReference type="Rhea" id="RHEA:17989"/>
        <dbReference type="Rhea" id="RHEA-COMP:9863"/>
        <dbReference type="Rhea" id="RHEA-COMP:11604"/>
        <dbReference type="ChEBI" id="CHEBI:15378"/>
        <dbReference type="ChEBI" id="CHEBI:29999"/>
        <dbReference type="ChEBI" id="CHEBI:30616"/>
        <dbReference type="ChEBI" id="CHEBI:83421"/>
        <dbReference type="ChEBI" id="CHEBI:456216"/>
        <dbReference type="EC" id="2.7.11.1"/>
    </reaction>
</comment>
<keyword evidence="2" id="KW-0723">Serine/threonine-protein kinase</keyword>
<evidence type="ECO:0000256" key="2">
    <source>
        <dbReference type="ARBA" id="ARBA00022527"/>
    </source>
</evidence>
<dbReference type="EC" id="2.7.11.1" evidence="1"/>
<dbReference type="PANTHER" id="PTHR24356">
    <property type="entry name" value="SERINE/THREONINE-PROTEIN KINASE"/>
    <property type="match status" value="1"/>
</dbReference>
<evidence type="ECO:0000256" key="5">
    <source>
        <dbReference type="ARBA" id="ARBA00022777"/>
    </source>
</evidence>
<dbReference type="GeneID" id="14909424"/>
<evidence type="ECO:0000256" key="8">
    <source>
        <dbReference type="ARBA" id="ARBA00048679"/>
    </source>
</evidence>
<keyword evidence="4" id="KW-0547">Nucleotide-binding</keyword>
<organism evidence="10 11">
    <name type="scientific">Ichthyophthirius multifiliis</name>
    <name type="common">White spot disease agent</name>
    <name type="synonym">Ich</name>
    <dbReference type="NCBI Taxonomy" id="5932"/>
    <lineage>
        <taxon>Eukaryota</taxon>
        <taxon>Sar</taxon>
        <taxon>Alveolata</taxon>
        <taxon>Ciliophora</taxon>
        <taxon>Intramacronucleata</taxon>
        <taxon>Oligohymenophorea</taxon>
        <taxon>Hymenostomatida</taxon>
        <taxon>Ophryoglenina</taxon>
        <taxon>Ichthyophthirius</taxon>
    </lineage>
</organism>
<dbReference type="InParanoid" id="G0QNF7"/>
<dbReference type="Pfam" id="PF00069">
    <property type="entry name" value="Pkinase"/>
    <property type="match status" value="1"/>
</dbReference>
<evidence type="ECO:0000256" key="6">
    <source>
        <dbReference type="ARBA" id="ARBA00022840"/>
    </source>
</evidence>
<feature type="domain" description="Protein kinase" evidence="9">
    <location>
        <begin position="1"/>
        <end position="71"/>
    </location>
</feature>
<dbReference type="PROSITE" id="PS50011">
    <property type="entry name" value="PROTEIN_KINASE_DOM"/>
    <property type="match status" value="1"/>
</dbReference>
<dbReference type="AlphaFoldDB" id="G0QNF7"/>
<reference evidence="10 11" key="1">
    <citation type="submission" date="2011-07" db="EMBL/GenBank/DDBJ databases">
        <authorList>
            <person name="Coyne R."/>
            <person name="Brami D."/>
            <person name="Johnson J."/>
            <person name="Hostetler J."/>
            <person name="Hannick L."/>
            <person name="Clark T."/>
            <person name="Cassidy-Hanley D."/>
            <person name="Inman J."/>
        </authorList>
    </citation>
    <scope>NUCLEOTIDE SEQUENCE [LARGE SCALE GENOMIC DNA]</scope>
    <source>
        <strain evidence="10 11">G5</strain>
    </source>
</reference>
<dbReference type="SUPFAM" id="SSF56112">
    <property type="entry name" value="Protein kinase-like (PK-like)"/>
    <property type="match status" value="1"/>
</dbReference>
<dbReference type="EMBL" id="GL983484">
    <property type="protein sequence ID" value="EGR33246.1"/>
    <property type="molecule type" value="Genomic_DNA"/>
</dbReference>
<keyword evidence="3" id="KW-0808">Transferase</keyword>
<dbReference type="InterPro" id="IPR011009">
    <property type="entry name" value="Kinase-like_dom_sf"/>
</dbReference>
<dbReference type="Proteomes" id="UP000008983">
    <property type="component" value="Unassembled WGS sequence"/>
</dbReference>
<dbReference type="Gene3D" id="1.10.510.10">
    <property type="entry name" value="Transferase(Phosphotransferase) domain 1"/>
    <property type="match status" value="1"/>
</dbReference>
<dbReference type="GO" id="GO:0005524">
    <property type="term" value="F:ATP binding"/>
    <property type="evidence" value="ECO:0007669"/>
    <property type="project" value="UniProtKB-KW"/>
</dbReference>
<evidence type="ECO:0000256" key="7">
    <source>
        <dbReference type="ARBA" id="ARBA00047899"/>
    </source>
</evidence>
<dbReference type="OrthoDB" id="162894at2759"/>
<name>G0QNF7_ICHMU</name>
<evidence type="ECO:0000313" key="10">
    <source>
        <dbReference type="EMBL" id="EGR33246.1"/>
    </source>
</evidence>
<dbReference type="GO" id="GO:0004674">
    <property type="term" value="F:protein serine/threonine kinase activity"/>
    <property type="evidence" value="ECO:0007669"/>
    <property type="project" value="UniProtKB-KW"/>
</dbReference>
<sequence length="71" mass="8205">MTFLELKKNTEKIKKITSRQKNFHNPRIIGTPDYIAPEILKGEGIKDVSIDWWSVGIMLFEMLVELQNSLG</sequence>
<evidence type="ECO:0000313" key="11">
    <source>
        <dbReference type="Proteomes" id="UP000008983"/>
    </source>
</evidence>
<evidence type="ECO:0000256" key="4">
    <source>
        <dbReference type="ARBA" id="ARBA00022741"/>
    </source>
</evidence>
<dbReference type="PANTHER" id="PTHR24356:SF1">
    <property type="entry name" value="SERINE_THREONINE-PROTEIN KINASE GREATWALL"/>
    <property type="match status" value="1"/>
</dbReference>
<keyword evidence="6" id="KW-0067">ATP-binding</keyword>
<dbReference type="GO" id="GO:0035556">
    <property type="term" value="P:intracellular signal transduction"/>
    <property type="evidence" value="ECO:0007669"/>
    <property type="project" value="TreeGrafter"/>
</dbReference>
<proteinExistence type="predicted"/>
<dbReference type="InterPro" id="IPR000719">
    <property type="entry name" value="Prot_kinase_dom"/>
</dbReference>
<accession>G0QNF7</accession>
<keyword evidence="5 10" id="KW-0418">Kinase</keyword>
<keyword evidence="11" id="KW-1185">Reference proteome</keyword>
<evidence type="ECO:0000256" key="3">
    <source>
        <dbReference type="ARBA" id="ARBA00022679"/>
    </source>
</evidence>
<dbReference type="InterPro" id="IPR050236">
    <property type="entry name" value="Ser_Thr_kinase_AGC"/>
</dbReference>
<gene>
    <name evidence="10" type="ORF">IMG5_058010</name>
</gene>
<evidence type="ECO:0000259" key="9">
    <source>
        <dbReference type="PROSITE" id="PS50011"/>
    </source>
</evidence>
<comment type="catalytic activity">
    <reaction evidence="7">
        <text>L-threonyl-[protein] + ATP = O-phospho-L-threonyl-[protein] + ADP + H(+)</text>
        <dbReference type="Rhea" id="RHEA:46608"/>
        <dbReference type="Rhea" id="RHEA-COMP:11060"/>
        <dbReference type="Rhea" id="RHEA-COMP:11605"/>
        <dbReference type="ChEBI" id="CHEBI:15378"/>
        <dbReference type="ChEBI" id="CHEBI:30013"/>
        <dbReference type="ChEBI" id="CHEBI:30616"/>
        <dbReference type="ChEBI" id="CHEBI:61977"/>
        <dbReference type="ChEBI" id="CHEBI:456216"/>
        <dbReference type="EC" id="2.7.11.1"/>
    </reaction>
</comment>